<name>A0A1Y2F282_9BASI</name>
<comment type="caution">
    <text evidence="6">The sequence shown here is derived from an EMBL/GenBank/DDBJ whole genome shotgun (WGS) entry which is preliminary data.</text>
</comment>
<gene>
    <name evidence="6" type="ORF">BCR35DRAFT_279825</name>
</gene>
<feature type="region of interest" description="Disordered" evidence="1">
    <location>
        <begin position="539"/>
        <end position="570"/>
    </location>
</feature>
<dbReference type="InterPro" id="IPR027479">
    <property type="entry name" value="S-Me-THD_N_sf"/>
</dbReference>
<dbReference type="Gene3D" id="3.40.1610.10">
    <property type="entry name" value="CV3147-like domain"/>
    <property type="match status" value="1"/>
</dbReference>
<accession>A0A1Y2F282</accession>
<feature type="domain" description="S-Me-THD-like C-terminal" evidence="5">
    <location>
        <begin position="767"/>
        <end position="979"/>
    </location>
</feature>
<feature type="domain" description="Hydantoinase/oxoprolinase N-terminal" evidence="3">
    <location>
        <begin position="9"/>
        <end position="185"/>
    </location>
</feature>
<reference evidence="6 7" key="1">
    <citation type="submission" date="2016-07" db="EMBL/GenBank/DDBJ databases">
        <title>Pervasive Adenine N6-methylation of Active Genes in Fungi.</title>
        <authorList>
            <consortium name="DOE Joint Genome Institute"/>
            <person name="Mondo S.J."/>
            <person name="Dannebaum R.O."/>
            <person name="Kuo R.C."/>
            <person name="Labutti K."/>
            <person name="Haridas S."/>
            <person name="Kuo A."/>
            <person name="Salamov A."/>
            <person name="Ahrendt S.R."/>
            <person name="Lipzen A."/>
            <person name="Sullivan W."/>
            <person name="Andreopoulos W.B."/>
            <person name="Clum A."/>
            <person name="Lindquist E."/>
            <person name="Daum C."/>
            <person name="Ramamoorthy G.K."/>
            <person name="Gryganskyi A."/>
            <person name="Culley D."/>
            <person name="Magnuson J.K."/>
            <person name="James T.Y."/>
            <person name="O'Malley M.A."/>
            <person name="Stajich J.E."/>
            <person name="Spatafora J.W."/>
            <person name="Visel A."/>
            <person name="Grigoriev I.V."/>
        </authorList>
    </citation>
    <scope>NUCLEOTIDE SEQUENCE [LARGE SCALE GENOMIC DNA]</scope>
    <source>
        <strain evidence="6 7">62-1032</strain>
    </source>
</reference>
<feature type="domain" description="S-Me-THD N-terminal" evidence="4">
    <location>
        <begin position="600"/>
        <end position="763"/>
    </location>
</feature>
<evidence type="ECO:0000313" key="7">
    <source>
        <dbReference type="Proteomes" id="UP000193467"/>
    </source>
</evidence>
<protein>
    <submittedName>
        <fullName evidence="6">Putative hydantoinase</fullName>
    </submittedName>
</protein>
<feature type="compositionally biased region" description="Low complexity" evidence="1">
    <location>
        <begin position="551"/>
        <end position="570"/>
    </location>
</feature>
<proteinExistence type="predicted"/>
<dbReference type="Pfam" id="PF20906">
    <property type="entry name" value="S-Me-THD_C"/>
    <property type="match status" value="1"/>
</dbReference>
<dbReference type="Pfam" id="PF05378">
    <property type="entry name" value="Hydant_A_N"/>
    <property type="match status" value="1"/>
</dbReference>
<evidence type="ECO:0000259" key="5">
    <source>
        <dbReference type="Pfam" id="PF20906"/>
    </source>
</evidence>
<dbReference type="InterPro" id="IPR002821">
    <property type="entry name" value="Hydantoinase_A"/>
</dbReference>
<evidence type="ECO:0000259" key="3">
    <source>
        <dbReference type="Pfam" id="PF05378"/>
    </source>
</evidence>
<dbReference type="InterPro" id="IPR010318">
    <property type="entry name" value="S-Me-THD_N"/>
</dbReference>
<dbReference type="Proteomes" id="UP000193467">
    <property type="component" value="Unassembled WGS sequence"/>
</dbReference>
<dbReference type="InterPro" id="IPR043129">
    <property type="entry name" value="ATPase_NBD"/>
</dbReference>
<evidence type="ECO:0000256" key="1">
    <source>
        <dbReference type="SAM" id="MobiDB-lite"/>
    </source>
</evidence>
<sequence>MTLSGATLRVGVDVGGTNTDAVLLDLSPSPARGAVVASSKAPTTLDVTLGIQNAIAAVLKGEALDSVQGLSIGTTHFVNALIERDINRLERVAVIRLCGPFSHGTPPFCGFPRELRGILEGPSFLLSGGLQIDGREISPVKPQEIYDACEVIRAQGIRAIAIVSVYAPIDFTLGQEELVRELIMERLPDVDITLSKTVAHIGILERENASILNAALLRFARRTVNGFKLAAKTLGLRCPVFITSNDGTLLSCSQAAVLPIRTFSSGPTNSMRGAAFLANLESGGAKKEAALVVDIGGTTTEVGMLLPNGFPRQAAAHHLLCGVRLNFSMPQVTSIGLGGGSHVRQEGGKTTVGPTSVGYRILSEGLAFGGSTLTATDVVVASGRAPSVGNANKVAHVDASLVEAAEARMKAMLEITLDAMKTSAQELPVYLVGGGAILAPDSLAGISRVVRFKNFDVANAVGAAIAQVSGVVDSVENISDSPIAVVQKRVEALAVSRAIAAGANPDKVVIIESEAIPIAYTAGKCRFYVKAAGEWSGVSDETEEDTIAEDSPSPTTSSPASAITSPTPSTSEIDPVITAADLLEYKPAVKAGVWSLSELDLEFIAEGCYFLGCGGGGSPHHIFLELRQMHRNGDRLTVVDLASLADDAQVGWGGHLGSPEVCAERMDGEEYAEATTALLQYMGISKLAALCALEIGGGNGMVNMIAGATSKHNIPVLDADFMGRAYPTGWQTTPNVYDYSGRGENMLPGAISSGDGNIMIMTKAKTDRDIDAALRAACVEMGSQVGHACRPLSAEFCRKAAVANTVSLAWRIGRSVALATKQHNLAQVGNVIVDALGGSKTGRILFSGKITDVSRQVYKGHTIGCITIAATASENQTDDGSLSQRFTGTLSIPFKNENLYAEHDLQDGSKPEIIATVPDLIAVIDGQSGNALGTPDYKYGLRVVVIGVTAAPQWTDTERGIELGSLAAFGFPEIPYVPLGEYVKPRSVIEEFGV</sequence>
<evidence type="ECO:0000259" key="2">
    <source>
        <dbReference type="Pfam" id="PF01968"/>
    </source>
</evidence>
<dbReference type="AlphaFoldDB" id="A0A1Y2F282"/>
<dbReference type="SUPFAM" id="SSF53067">
    <property type="entry name" value="Actin-like ATPase domain"/>
    <property type="match status" value="2"/>
</dbReference>
<evidence type="ECO:0000259" key="4">
    <source>
        <dbReference type="Pfam" id="PF06032"/>
    </source>
</evidence>
<dbReference type="Gene3D" id="2.40.390.10">
    <property type="entry name" value="CV3147-like"/>
    <property type="match status" value="1"/>
</dbReference>
<dbReference type="PANTHER" id="PTHR11365">
    <property type="entry name" value="5-OXOPROLINASE RELATED"/>
    <property type="match status" value="1"/>
</dbReference>
<dbReference type="SUPFAM" id="SSF160991">
    <property type="entry name" value="CV3147-like"/>
    <property type="match status" value="1"/>
</dbReference>
<dbReference type="GO" id="GO:0016787">
    <property type="term" value="F:hydrolase activity"/>
    <property type="evidence" value="ECO:0007669"/>
    <property type="project" value="InterPro"/>
</dbReference>
<dbReference type="InterPro" id="IPR045079">
    <property type="entry name" value="Oxoprolinase-like"/>
</dbReference>
<dbReference type="EMBL" id="MCGR01000030">
    <property type="protein sequence ID" value="ORY77988.1"/>
    <property type="molecule type" value="Genomic_DNA"/>
</dbReference>
<feature type="domain" description="Hydantoinase A/oxoprolinase" evidence="2">
    <location>
        <begin position="206"/>
        <end position="384"/>
    </location>
</feature>
<organism evidence="6 7">
    <name type="scientific">Leucosporidium creatinivorum</name>
    <dbReference type="NCBI Taxonomy" id="106004"/>
    <lineage>
        <taxon>Eukaryota</taxon>
        <taxon>Fungi</taxon>
        <taxon>Dikarya</taxon>
        <taxon>Basidiomycota</taxon>
        <taxon>Pucciniomycotina</taxon>
        <taxon>Microbotryomycetes</taxon>
        <taxon>Leucosporidiales</taxon>
        <taxon>Leucosporidium</taxon>
    </lineage>
</organism>
<evidence type="ECO:0000313" key="6">
    <source>
        <dbReference type="EMBL" id="ORY77988.1"/>
    </source>
</evidence>
<dbReference type="PANTHER" id="PTHR11365:SF10">
    <property type="entry name" value="HYDANTOINASE_OXOPROLINASE"/>
    <property type="match status" value="1"/>
</dbReference>
<dbReference type="InterPro" id="IPR008040">
    <property type="entry name" value="Hydant_A_N"/>
</dbReference>
<dbReference type="OrthoDB" id="5404895at2759"/>
<dbReference type="STRING" id="106004.A0A1Y2F282"/>
<keyword evidence="7" id="KW-1185">Reference proteome</keyword>
<dbReference type="InterPro" id="IPR048350">
    <property type="entry name" value="S-Me-THD-like_C"/>
</dbReference>
<dbReference type="Pfam" id="PF01968">
    <property type="entry name" value="Hydantoinase_A"/>
    <property type="match status" value="1"/>
</dbReference>
<dbReference type="FunFam" id="3.40.1610.10:FF:000001">
    <property type="entry name" value="Hydantoinase, putative"/>
    <property type="match status" value="1"/>
</dbReference>
<dbReference type="InterPro" id="IPR024071">
    <property type="entry name" value="S-Me-THD_C_sf"/>
</dbReference>
<dbReference type="InParanoid" id="A0A1Y2F282"/>
<dbReference type="Pfam" id="PF06032">
    <property type="entry name" value="S-Me-THD_N"/>
    <property type="match status" value="1"/>
</dbReference>